<reference evidence="1 3" key="1">
    <citation type="submission" date="2020-01" db="EMBL/GenBank/DDBJ databases">
        <authorList>
            <consortium name="DOE Joint Genome Institute"/>
            <person name="Haridas S."/>
            <person name="Albert R."/>
            <person name="Binder M."/>
            <person name="Bloem J."/>
            <person name="Labutti K."/>
            <person name="Salamov A."/>
            <person name="Andreopoulos B."/>
            <person name="Baker S.E."/>
            <person name="Barry K."/>
            <person name="Bills G."/>
            <person name="Bluhm B.H."/>
            <person name="Cannon C."/>
            <person name="Castanera R."/>
            <person name="Culley D.E."/>
            <person name="Daum C."/>
            <person name="Ezra D."/>
            <person name="Gonzalez J.B."/>
            <person name="Henrissat B."/>
            <person name="Kuo A."/>
            <person name="Liang C."/>
            <person name="Lipzen A."/>
            <person name="Lutzoni F."/>
            <person name="Magnuson J."/>
            <person name="Mondo S."/>
            <person name="Nolan M."/>
            <person name="Ohm R."/>
            <person name="Pangilinan J."/>
            <person name="Park H.-J."/>
            <person name="Ramirez L."/>
            <person name="Alfaro M."/>
            <person name="Sun H."/>
            <person name="Tritt A."/>
            <person name="Yoshinaga Y."/>
            <person name="Zwiers L.-H."/>
            <person name="Turgeon B.G."/>
            <person name="Goodwin S.B."/>
            <person name="Spatafora J.W."/>
            <person name="Crous P.W."/>
            <person name="Grigoriev I.V."/>
        </authorList>
    </citation>
    <scope>NUCLEOTIDE SEQUENCE</scope>
    <source>
        <strain evidence="1 3">CBS 781.70</strain>
    </source>
</reference>
<name>A0A6G1GFU9_9PEZI</name>
<protein>
    <submittedName>
        <fullName evidence="1 3">Uncharacterized protein</fullName>
    </submittedName>
</protein>
<dbReference type="GeneID" id="54418971"/>
<evidence type="ECO:0000313" key="2">
    <source>
        <dbReference type="Proteomes" id="UP000504638"/>
    </source>
</evidence>
<organism evidence="1">
    <name type="scientific">Eremomyces bilateralis CBS 781.70</name>
    <dbReference type="NCBI Taxonomy" id="1392243"/>
    <lineage>
        <taxon>Eukaryota</taxon>
        <taxon>Fungi</taxon>
        <taxon>Dikarya</taxon>
        <taxon>Ascomycota</taxon>
        <taxon>Pezizomycotina</taxon>
        <taxon>Dothideomycetes</taxon>
        <taxon>Dothideomycetes incertae sedis</taxon>
        <taxon>Eremomycetales</taxon>
        <taxon>Eremomycetaceae</taxon>
        <taxon>Eremomyces</taxon>
    </lineage>
</organism>
<proteinExistence type="predicted"/>
<dbReference type="EMBL" id="ML975149">
    <property type="protein sequence ID" value="KAF1816967.1"/>
    <property type="molecule type" value="Genomic_DNA"/>
</dbReference>
<dbReference type="AlphaFoldDB" id="A0A6G1GFU9"/>
<accession>A0A6G1GFU9</accession>
<sequence>MPPYTKHIPPSAKESFDCHTGYRNREIIPCCRASDRIFCSVSCLPLKEPLFIIIRIDLYNPRVEISVHIR</sequence>
<dbReference type="RefSeq" id="XP_033538598.1">
    <property type="nucleotide sequence ID" value="XM_033678401.1"/>
</dbReference>
<dbReference type="Proteomes" id="UP000504638">
    <property type="component" value="Unplaced"/>
</dbReference>
<evidence type="ECO:0000313" key="1">
    <source>
        <dbReference type="EMBL" id="KAF1816967.1"/>
    </source>
</evidence>
<keyword evidence="2" id="KW-1185">Reference proteome</keyword>
<gene>
    <name evidence="1 3" type="ORF">P152DRAFT_453570</name>
</gene>
<reference evidence="3" key="3">
    <citation type="submission" date="2025-04" db="UniProtKB">
        <authorList>
            <consortium name="RefSeq"/>
        </authorList>
    </citation>
    <scope>IDENTIFICATION</scope>
    <source>
        <strain evidence="3">CBS 781.70</strain>
    </source>
</reference>
<evidence type="ECO:0000313" key="3">
    <source>
        <dbReference type="RefSeq" id="XP_033538598.1"/>
    </source>
</evidence>
<reference evidence="3" key="2">
    <citation type="submission" date="2020-04" db="EMBL/GenBank/DDBJ databases">
        <authorList>
            <consortium name="NCBI Genome Project"/>
        </authorList>
    </citation>
    <scope>NUCLEOTIDE SEQUENCE</scope>
    <source>
        <strain evidence="3">CBS 781.70</strain>
    </source>
</reference>